<sequence>MANAIEDELDKAMSAYGYEIKQSLIVDIEPDNHVKQAINEINVDASLRMPSNERAEAEKILQKKWVEGEAKAKYLSGLGIARQCQVLVDGLRDSILRLSVNAPGTTAKYKNRPIFCLGF</sequence>
<dbReference type="PANTHER" id="PTHR43327:SF36">
    <property type="entry name" value="HYPERSENSITIVE-INDUCED RESPONSE PROTEIN 1"/>
    <property type="match status" value="1"/>
</dbReference>
<evidence type="ECO:0000313" key="2">
    <source>
        <dbReference type="Proteomes" id="UP000541444"/>
    </source>
</evidence>
<proteinExistence type="predicted"/>
<dbReference type="EMBL" id="JACGCM010000338">
    <property type="protein sequence ID" value="KAF6173538.1"/>
    <property type="molecule type" value="Genomic_DNA"/>
</dbReference>
<keyword evidence="2" id="KW-1185">Reference proteome</keyword>
<reference evidence="1 2" key="1">
    <citation type="journal article" date="2020" name="IScience">
        <title>Genome Sequencing of the Endangered Kingdonia uniflora (Circaeasteraceae, Ranunculales) Reveals Potential Mechanisms of Evolutionary Specialization.</title>
        <authorList>
            <person name="Sun Y."/>
            <person name="Deng T."/>
            <person name="Zhang A."/>
            <person name="Moore M.J."/>
            <person name="Landis J.B."/>
            <person name="Lin N."/>
            <person name="Zhang H."/>
            <person name="Zhang X."/>
            <person name="Huang J."/>
            <person name="Zhang X."/>
            <person name="Sun H."/>
            <person name="Wang H."/>
        </authorList>
    </citation>
    <scope>NUCLEOTIDE SEQUENCE [LARGE SCALE GENOMIC DNA]</scope>
    <source>
        <strain evidence="1">TB1705</strain>
        <tissue evidence="1">Leaf</tissue>
    </source>
</reference>
<dbReference type="OrthoDB" id="1724516at2759"/>
<dbReference type="PANTHER" id="PTHR43327">
    <property type="entry name" value="STOMATIN-LIKE PROTEIN 2, MITOCHONDRIAL"/>
    <property type="match status" value="1"/>
</dbReference>
<gene>
    <name evidence="1" type="ORF">GIB67_042668</name>
</gene>
<dbReference type="AlphaFoldDB" id="A0A7J7P2Z5"/>
<name>A0A7J7P2Z5_9MAGN</name>
<protein>
    <submittedName>
        <fullName evidence="1">Uncharacterized protein</fullName>
    </submittedName>
</protein>
<dbReference type="InterPro" id="IPR050710">
    <property type="entry name" value="Band7/mec-2_domain"/>
</dbReference>
<organism evidence="1 2">
    <name type="scientific">Kingdonia uniflora</name>
    <dbReference type="NCBI Taxonomy" id="39325"/>
    <lineage>
        <taxon>Eukaryota</taxon>
        <taxon>Viridiplantae</taxon>
        <taxon>Streptophyta</taxon>
        <taxon>Embryophyta</taxon>
        <taxon>Tracheophyta</taxon>
        <taxon>Spermatophyta</taxon>
        <taxon>Magnoliopsida</taxon>
        <taxon>Ranunculales</taxon>
        <taxon>Circaeasteraceae</taxon>
        <taxon>Kingdonia</taxon>
    </lineage>
</organism>
<accession>A0A7J7P2Z5</accession>
<evidence type="ECO:0000313" key="1">
    <source>
        <dbReference type="EMBL" id="KAF6173538.1"/>
    </source>
</evidence>
<comment type="caution">
    <text evidence="1">The sequence shown here is derived from an EMBL/GenBank/DDBJ whole genome shotgun (WGS) entry which is preliminary data.</text>
</comment>
<dbReference type="Proteomes" id="UP000541444">
    <property type="component" value="Unassembled WGS sequence"/>
</dbReference>